<gene>
    <name evidence="1" type="ORF">J120_02765</name>
</gene>
<name>A0A0D2I247_9BACT</name>
<comment type="caution">
    <text evidence="1">The sequence shown here is derived from an EMBL/GenBank/DDBJ whole genome shotgun (WGS) entry which is preliminary data.</text>
</comment>
<proteinExistence type="predicted"/>
<accession>A0A0D2I247</accession>
<keyword evidence="2" id="KW-1185">Reference proteome</keyword>
<protein>
    <submittedName>
        <fullName evidence="1">Uncharacterized protein</fullName>
    </submittedName>
</protein>
<evidence type="ECO:0000313" key="2">
    <source>
        <dbReference type="Proteomes" id="UP000032214"/>
    </source>
</evidence>
<sequence length="320" mass="36849">MYKILYFTFLNIIFIATYGTEKNPAQLSYYMELPAEIKDEIKRSDVLITDIVNSGTLSDIRKAINRLASTSREFRALTLSHTFNNRLIKALYLRAGDFTREPIKDYEAYTKKSRTIVGFYKYSKKDGKCRLSKFVLAFLLATPGSIAWITESIKVLPSQAQNIQDSLSIIVTRLLIASEPFSINSIIPWNSPLFSIQKPSSLGSQCIFKILIPDTYAYEFIKIFYGFRFSIENLPSIAKKVLLKGSNFNVIDFLVEKHPDEFKDWKQHIDHQIMSITQKVAKIDKPSQAVERFSELLHAQKTLKILKEYQEHLAKVKLHS</sequence>
<evidence type="ECO:0000313" key="1">
    <source>
        <dbReference type="EMBL" id="KIX85225.1"/>
    </source>
</evidence>
<dbReference type="EMBL" id="ARQD01000002">
    <property type="protein sequence ID" value="KIX85225.1"/>
    <property type="molecule type" value="Genomic_DNA"/>
</dbReference>
<dbReference type="Proteomes" id="UP000032214">
    <property type="component" value="Unassembled WGS sequence"/>
</dbReference>
<reference evidence="1 2" key="1">
    <citation type="journal article" date="2013" name="Proc. Natl. Acad. Sci. U.S.A.">
        <title>Candidate phylum TM6 genome recovered from a hospital sink biofilm provides genomic insights into this uncultivated phylum.</title>
        <authorList>
            <person name="McLean J.S."/>
            <person name="Lombardo M.J."/>
            <person name="Badger J.H."/>
            <person name="Edlund A."/>
            <person name="Novotny M."/>
            <person name="Yee-Greenbaum J."/>
            <person name="Vyahhi N."/>
            <person name="Hall A.P."/>
            <person name="Yang Y."/>
            <person name="Dupont C.L."/>
            <person name="Ziegler M.G."/>
            <person name="Chitsaz H."/>
            <person name="Allen A.E."/>
            <person name="Yooseph S."/>
            <person name="Tesler G."/>
            <person name="Pevzner P.A."/>
            <person name="Friedman R.M."/>
            <person name="Nealson K.H."/>
            <person name="Venter J.C."/>
            <person name="Lasken R.S."/>
        </authorList>
    </citation>
    <scope>NUCLEOTIDE SEQUENCE [LARGE SCALE GENOMIC DNA]</scope>
    <source>
        <strain evidence="1 2">TM6SC1</strain>
    </source>
</reference>
<organism evidence="1 2">
    <name type="scientific">candidate division TM6 bacterium JCVI TM6SC1</name>
    <dbReference type="NCBI Taxonomy" id="1306947"/>
    <lineage>
        <taxon>Bacteria</taxon>
        <taxon>Candidatus Babelota</taxon>
        <taxon>Vermiphilus</taxon>
    </lineage>
</organism>
<dbReference type="AlphaFoldDB" id="A0A0D2I247"/>